<evidence type="ECO:0000313" key="1">
    <source>
        <dbReference type="EMBL" id="TQJ16230.1"/>
    </source>
</evidence>
<sequence length="478" mass="52107">MNSAFEREPDGWSRRKFLAAGAGFSAAGLLAACGQQNRKAQTQAGQDAQAGQVVNGNYPEDAAKKLNDTLKWPKTAVPEPSSPVEITVAHAWEAAFLTRQRQFDKYFTERHPNIKIRIENTVWGDYRTKYVTSAAGGKLPDLMYMHFSWIQVFIRQGVFHGLQDYIGKQSDFNFADFTKPSTAPFTANGQLYGVPYDCGPLMLFYNKDLLAKSGIEEPTDAWTMDKLKQAALKVTQDGGGKVWGLAGGPSPANADLAPPWLFPFGARFVNEDQTQCVINDPVAVKAMEYWQELRDAKAIPTAAQAANVLPDPFGAGRAGFMLGGTWATPSLQAQAKFKWAMAKWPSGPVKRSTAAEGSAYAITEKSEKKDAAWIYLNEYISEAGQNFMWASTGRGSPSRSSAWKYYTGSELAAPGADQILPVLDKYASGEILYLPQTSKAMDAASPIWDRVVAGKTSVADGLNQVTNALNPILAQNAQ</sequence>
<proteinExistence type="predicted"/>
<evidence type="ECO:0000313" key="2">
    <source>
        <dbReference type="Proteomes" id="UP000316298"/>
    </source>
</evidence>
<dbReference type="EMBL" id="VFMM01000001">
    <property type="protein sequence ID" value="TQJ16230.1"/>
    <property type="molecule type" value="Genomic_DNA"/>
</dbReference>
<dbReference type="Proteomes" id="UP000316298">
    <property type="component" value="Unassembled WGS sequence"/>
</dbReference>
<dbReference type="SUPFAM" id="SSF53850">
    <property type="entry name" value="Periplasmic binding protein-like II"/>
    <property type="match status" value="1"/>
</dbReference>
<dbReference type="InterPro" id="IPR006311">
    <property type="entry name" value="TAT_signal"/>
</dbReference>
<keyword evidence="1" id="KW-0762">Sugar transport</keyword>
<dbReference type="OrthoDB" id="2531053at2"/>
<dbReference type="PANTHER" id="PTHR43649:SF30">
    <property type="entry name" value="ABC TRANSPORTER SUBSTRATE-BINDING PROTEIN"/>
    <property type="match status" value="1"/>
</dbReference>
<dbReference type="AlphaFoldDB" id="A0A542ELL0"/>
<comment type="caution">
    <text evidence="1">The sequence shown here is derived from an EMBL/GenBank/DDBJ whole genome shotgun (WGS) entry which is preliminary data.</text>
</comment>
<dbReference type="InterPro" id="IPR006059">
    <property type="entry name" value="SBP"/>
</dbReference>
<protein>
    <submittedName>
        <fullName evidence="1">Multiple sugar transport system substrate-binding protein</fullName>
    </submittedName>
</protein>
<reference evidence="1 2" key="1">
    <citation type="submission" date="2019-06" db="EMBL/GenBank/DDBJ databases">
        <title>Sequencing the genomes of 1000 actinobacteria strains.</title>
        <authorList>
            <person name="Klenk H.-P."/>
        </authorList>
    </citation>
    <scope>NUCLEOTIDE SEQUENCE [LARGE SCALE GENOMIC DNA]</scope>
    <source>
        <strain evidence="1 2">DSM 17305</strain>
    </source>
</reference>
<name>A0A542ELL0_9ACTN</name>
<keyword evidence="1" id="KW-0813">Transport</keyword>
<keyword evidence="2" id="KW-1185">Reference proteome</keyword>
<dbReference type="PANTHER" id="PTHR43649">
    <property type="entry name" value="ARABINOSE-BINDING PROTEIN-RELATED"/>
    <property type="match status" value="1"/>
</dbReference>
<dbReference type="PROSITE" id="PS51318">
    <property type="entry name" value="TAT"/>
    <property type="match status" value="1"/>
</dbReference>
<dbReference type="CDD" id="cd13585">
    <property type="entry name" value="PBP2_TMBP_like"/>
    <property type="match status" value="1"/>
</dbReference>
<accession>A0A542ELL0</accession>
<dbReference type="RefSeq" id="WP_141851821.1">
    <property type="nucleotide sequence ID" value="NZ_BAAAKA010000008.1"/>
</dbReference>
<dbReference type="InterPro" id="IPR050490">
    <property type="entry name" value="Bact_solute-bd_prot1"/>
</dbReference>
<gene>
    <name evidence="1" type="ORF">FB475_0319</name>
</gene>
<dbReference type="Gene3D" id="3.40.190.10">
    <property type="entry name" value="Periplasmic binding protein-like II"/>
    <property type="match status" value="1"/>
</dbReference>
<dbReference type="Pfam" id="PF01547">
    <property type="entry name" value="SBP_bac_1"/>
    <property type="match status" value="1"/>
</dbReference>
<dbReference type="PROSITE" id="PS51257">
    <property type="entry name" value="PROKAR_LIPOPROTEIN"/>
    <property type="match status" value="1"/>
</dbReference>
<organism evidence="1 2">
    <name type="scientific">Kribbella jejuensis</name>
    <dbReference type="NCBI Taxonomy" id="236068"/>
    <lineage>
        <taxon>Bacteria</taxon>
        <taxon>Bacillati</taxon>
        <taxon>Actinomycetota</taxon>
        <taxon>Actinomycetes</taxon>
        <taxon>Propionibacteriales</taxon>
        <taxon>Kribbellaceae</taxon>
        <taxon>Kribbella</taxon>
    </lineage>
</organism>